<feature type="domain" description="BRO1" evidence="7">
    <location>
        <begin position="6"/>
        <end position="406"/>
    </location>
</feature>
<evidence type="ECO:0000256" key="6">
    <source>
        <dbReference type="SAM" id="MobiDB-lite"/>
    </source>
</evidence>
<evidence type="ECO:0000259" key="7">
    <source>
        <dbReference type="PROSITE" id="PS51180"/>
    </source>
</evidence>
<feature type="compositionally biased region" description="Pro residues" evidence="6">
    <location>
        <begin position="952"/>
        <end position="962"/>
    </location>
</feature>
<dbReference type="Pfam" id="PF13949">
    <property type="entry name" value="ALIX_LYPXL_bnd"/>
    <property type="match status" value="1"/>
</dbReference>
<feature type="compositionally biased region" description="Polar residues" evidence="6">
    <location>
        <begin position="867"/>
        <end position="892"/>
    </location>
</feature>
<evidence type="ECO:0000313" key="9">
    <source>
        <dbReference type="Proteomes" id="UP000518752"/>
    </source>
</evidence>
<dbReference type="InterPro" id="IPR004328">
    <property type="entry name" value="BRO1_dom"/>
</dbReference>
<dbReference type="OrthoDB" id="2141925at2759"/>
<evidence type="ECO:0000256" key="2">
    <source>
        <dbReference type="ARBA" id="ARBA00004496"/>
    </source>
</evidence>
<evidence type="ECO:0000256" key="1">
    <source>
        <dbReference type="ARBA" id="ARBA00004177"/>
    </source>
</evidence>
<dbReference type="Proteomes" id="UP000518752">
    <property type="component" value="Unassembled WGS sequence"/>
</dbReference>
<dbReference type="InterPro" id="IPR025304">
    <property type="entry name" value="ALIX_V_dom"/>
</dbReference>
<feature type="compositionally biased region" description="Low complexity" evidence="6">
    <location>
        <begin position="931"/>
        <end position="946"/>
    </location>
</feature>
<keyword evidence="9" id="KW-1185">Reference proteome</keyword>
<dbReference type="PANTHER" id="PTHR23030:SF30">
    <property type="entry name" value="TYROSINE-PROTEIN PHOSPHATASE NON-RECEPTOR TYPE 23"/>
    <property type="match status" value="1"/>
</dbReference>
<organism evidence="8 9">
    <name type="scientific">Collybiopsis confluens</name>
    <dbReference type="NCBI Taxonomy" id="2823264"/>
    <lineage>
        <taxon>Eukaryota</taxon>
        <taxon>Fungi</taxon>
        <taxon>Dikarya</taxon>
        <taxon>Basidiomycota</taxon>
        <taxon>Agaricomycotina</taxon>
        <taxon>Agaricomycetes</taxon>
        <taxon>Agaricomycetidae</taxon>
        <taxon>Agaricales</taxon>
        <taxon>Marasmiineae</taxon>
        <taxon>Omphalotaceae</taxon>
        <taxon>Collybiopsis</taxon>
    </lineage>
</organism>
<feature type="compositionally biased region" description="Low complexity" evidence="6">
    <location>
        <begin position="977"/>
        <end position="993"/>
    </location>
</feature>
<dbReference type="EMBL" id="JAACJN010000004">
    <property type="protein sequence ID" value="KAF5392718.1"/>
    <property type="molecule type" value="Genomic_DNA"/>
</dbReference>
<feature type="compositionally biased region" description="Pro residues" evidence="6">
    <location>
        <begin position="920"/>
        <end position="930"/>
    </location>
</feature>
<evidence type="ECO:0000256" key="3">
    <source>
        <dbReference type="ARBA" id="ARBA00022490"/>
    </source>
</evidence>
<dbReference type="SMART" id="SM01041">
    <property type="entry name" value="BRO1"/>
    <property type="match status" value="1"/>
</dbReference>
<keyword evidence="4" id="KW-0967">Endosome</keyword>
<dbReference type="GO" id="GO:0005768">
    <property type="term" value="C:endosome"/>
    <property type="evidence" value="ECO:0007669"/>
    <property type="project" value="UniProtKB-SubCell"/>
</dbReference>
<feature type="region of interest" description="Disordered" evidence="6">
    <location>
        <begin position="774"/>
        <end position="1020"/>
    </location>
</feature>
<keyword evidence="3" id="KW-0963">Cytoplasm</keyword>
<evidence type="ECO:0000256" key="4">
    <source>
        <dbReference type="ARBA" id="ARBA00022753"/>
    </source>
</evidence>
<dbReference type="InterPro" id="IPR038499">
    <property type="entry name" value="BRO1_sf"/>
</dbReference>
<proteinExistence type="predicted"/>
<comment type="caution">
    <text evidence="8">The sequence shown here is derived from an EMBL/GenBank/DDBJ whole genome shotgun (WGS) entry which is preliminary data.</text>
</comment>
<feature type="region of interest" description="Disordered" evidence="6">
    <location>
        <begin position="560"/>
        <end position="585"/>
    </location>
</feature>
<feature type="compositionally biased region" description="Low complexity" evidence="6">
    <location>
        <begin position="1002"/>
        <end position="1020"/>
    </location>
</feature>
<dbReference type="CDD" id="cd09242">
    <property type="entry name" value="BRO1_ScBro1_like"/>
    <property type="match status" value="1"/>
</dbReference>
<sequence length="1020" mass="112053">MAHQSPMISISRKSTDEVDWTTPIRSLIAQSYGESPDNYATECASLQRCRQDAVRGAGSDSTARDLLYKYFGQLELLELRFSEIRVTFPWRDAFTNKLTTQTSIAFEKASILFQIASVHSSLASSQSRSDPEGLKRAFHYFRTCAGMLSYINDNFLHAPSTDLSREVIKFLVVVILAQATEVFFEKCTEEKKGAALVSKVGSQAASMYTALTEQVKEFMGKGIFDRNWVTLIQVKAKYFTSLCNYYRGQADDAAGKHGEALVRYTIAETNAKEASRLASTFSAAFTFTLSPTLPPDAGTALVERLKAHLSLCSDRKSEAQRENDLIYNAILPNADSLPAIEKLSVATPIPIQEVYGTPEVQKTIGPDIFVRLIPLSVHESASVYSEEKAKLVRGEVERAEKAESESRAALDGMGVKEGLAKFRAMAEGETDAEDEIPLPVRRWKEDITLIESREPVTSLLGQLSSKKVTAKRELENIVSQLDNESHQCETMRVKYQESWAQDPSAGLTRGLREQLKSHLGTLEAAAKSDVQVMQLWDAVRGDIGLLIGRNEELEAVFRKAASSSGGTQESESLLDLAEGEDGEAEREERAEIGGMVAEIEERLGRLNKLSRERGEILKDLKEKIQTDDVSHLLLLNRRNSSVEPALFAVELEKFRPLQQRIGATLHHQEICLQEIAGLWKRLTAASRSRGGFSRKWEERENRKTETISGFERTREGYMEIRDGLAKGLIFYSDLTSLTDTLKRDVDEYLRKRTAEREALVKQLEIEKRLSALSPASPVSGFRGAGGSAPPLPPPPSSVHDFGLNSSMASMTLGSSSSPAGQQPYTPPPSRPSPFSHSSSKMTTAPGMPPSLPQHRQTYMPPPPPPVSQSSYQHISSGTGSAYTTQPPLTATSPPLDPYATLNMLGMDSTRSPHQYSYGTPPTPSAPPLPPHQQSAYQQHYQPQSQSGYGGGLPPPPPPPSAPPVQGGYGGYGGTTGYGSPAPLPQQQQQYPGASSPPPPPQQYQGYQPQHQQSYGGYYGR</sequence>
<accession>A0A8H5I056</accession>
<feature type="compositionally biased region" description="Polar residues" evidence="6">
    <location>
        <begin position="908"/>
        <end position="917"/>
    </location>
</feature>
<gene>
    <name evidence="8" type="ORF">D9757_000815</name>
</gene>
<feature type="compositionally biased region" description="Low complexity" evidence="6">
    <location>
        <begin position="805"/>
        <end position="820"/>
    </location>
</feature>
<dbReference type="GO" id="GO:0043328">
    <property type="term" value="P:protein transport to vacuole involved in ubiquitin-dependent protein catabolic process via the multivesicular body sorting pathway"/>
    <property type="evidence" value="ECO:0007669"/>
    <property type="project" value="TreeGrafter"/>
</dbReference>
<protein>
    <recommendedName>
        <fullName evidence="5">BRO domain-containing protein 1</fullName>
    </recommendedName>
</protein>
<dbReference type="Gene3D" id="1.25.40.280">
    <property type="entry name" value="alix/aip1 like domains"/>
    <property type="match status" value="1"/>
</dbReference>
<evidence type="ECO:0000256" key="5">
    <source>
        <dbReference type="ARBA" id="ARBA00041284"/>
    </source>
</evidence>
<dbReference type="AlphaFoldDB" id="A0A8H5I056"/>
<dbReference type="Gene3D" id="1.20.140.50">
    <property type="entry name" value="alix/aip1 like domains"/>
    <property type="match status" value="1"/>
</dbReference>
<dbReference type="Pfam" id="PF03097">
    <property type="entry name" value="BRO1"/>
    <property type="match status" value="1"/>
</dbReference>
<evidence type="ECO:0000313" key="8">
    <source>
        <dbReference type="EMBL" id="KAF5392718.1"/>
    </source>
</evidence>
<comment type="subcellular location">
    <subcellularLocation>
        <location evidence="2">Cytoplasm</location>
    </subcellularLocation>
    <subcellularLocation>
        <location evidence="1">Endosome</location>
    </subcellularLocation>
</comment>
<dbReference type="Gene3D" id="1.20.120.560">
    <property type="entry name" value="alix/aip1 in complex with the ypdl late domain"/>
    <property type="match status" value="1"/>
</dbReference>
<dbReference type="PROSITE" id="PS51180">
    <property type="entry name" value="BRO1"/>
    <property type="match status" value="1"/>
</dbReference>
<feature type="compositionally biased region" description="Gly residues" evidence="6">
    <location>
        <begin position="966"/>
        <end position="976"/>
    </location>
</feature>
<name>A0A8H5I056_9AGAR</name>
<reference evidence="8 9" key="1">
    <citation type="journal article" date="2020" name="ISME J.">
        <title>Uncovering the hidden diversity of litter-decomposition mechanisms in mushroom-forming fungi.</title>
        <authorList>
            <person name="Floudas D."/>
            <person name="Bentzer J."/>
            <person name="Ahren D."/>
            <person name="Johansson T."/>
            <person name="Persson P."/>
            <person name="Tunlid A."/>
        </authorList>
    </citation>
    <scope>NUCLEOTIDE SEQUENCE [LARGE SCALE GENOMIC DNA]</scope>
    <source>
        <strain evidence="8 9">CBS 406.79</strain>
    </source>
</reference>
<dbReference type="PANTHER" id="PTHR23030">
    <property type="entry name" value="PCD6 INTERACTING PROTEIN-RELATED"/>
    <property type="match status" value="1"/>
</dbReference>